<protein>
    <submittedName>
        <fullName evidence="1">Uncharacterized protein</fullName>
    </submittedName>
</protein>
<dbReference type="Proteomes" id="UP000227088">
    <property type="component" value="Unassembled WGS sequence"/>
</dbReference>
<organism evidence="1 2">
    <name type="scientific">Oleispira antarctica</name>
    <dbReference type="NCBI Taxonomy" id="188908"/>
    <lineage>
        <taxon>Bacteria</taxon>
        <taxon>Pseudomonadati</taxon>
        <taxon>Pseudomonadota</taxon>
        <taxon>Gammaproteobacteria</taxon>
        <taxon>Oceanospirillales</taxon>
        <taxon>Oceanospirillaceae</taxon>
        <taxon>Oleispira</taxon>
    </lineage>
</organism>
<dbReference type="EMBL" id="MABE01000345">
    <property type="protein sequence ID" value="OUS40411.1"/>
    <property type="molecule type" value="Genomic_DNA"/>
</dbReference>
<feature type="non-terminal residue" evidence="1">
    <location>
        <position position="1"/>
    </location>
</feature>
<comment type="caution">
    <text evidence="1">The sequence shown here is derived from an EMBL/GenBank/DDBJ whole genome shotgun (WGS) entry which is preliminary data.</text>
</comment>
<gene>
    <name evidence="1" type="ORF">A9R00_06150</name>
</gene>
<dbReference type="AlphaFoldDB" id="A0A1Y5HSW1"/>
<name>A0A1Y5HSW1_OLEAN</name>
<proteinExistence type="predicted"/>
<sequence>TDITSVEKSDHQIREFITISQLLTGDYIIQECSLTRAPNVMIANGFLSSLGFTLKSNTLSFLLEISSEDIETLQHIISAPFSSQADLILDRNLSLKGSASQRFKSRPINTNDPLVPAYKSYDQTNILDIKGVKISDETNFFQANELTTNFTINGVPFLDTEETAMECLRIENKKTTVTLQASDTLQEVSYSAEKFISANFNYGNRVFLQLDELSTIEKTRLLVFTDNSLFSNPELPIHYPFCEGTSDDCQEITTVTSSLNENTPNTIGGTITASPTNGGSIEIEISVTLN</sequence>
<evidence type="ECO:0000313" key="2">
    <source>
        <dbReference type="Proteomes" id="UP000227088"/>
    </source>
</evidence>
<evidence type="ECO:0000313" key="1">
    <source>
        <dbReference type="EMBL" id="OUS40411.1"/>
    </source>
</evidence>
<accession>A0A1Y5HSW1</accession>
<reference evidence="2" key="1">
    <citation type="journal article" date="2017" name="Proc. Natl. Acad. Sci. U.S.A.">
        <title>Simulation of Deepwater Horizon oil plume reveals substrate specialization within a complex community of hydrocarbon degraders.</title>
        <authorList>
            <person name="Hu P."/>
            <person name="Dubinsky E.A."/>
            <person name="Probst A.J."/>
            <person name="Wang J."/>
            <person name="Sieber C.M.K."/>
            <person name="Tom L.M."/>
            <person name="Gardinali P."/>
            <person name="Banfield J.F."/>
            <person name="Atlas R.M."/>
            <person name="Andersen G.L."/>
        </authorList>
    </citation>
    <scope>NUCLEOTIDE SEQUENCE [LARGE SCALE GENOMIC DNA]</scope>
</reference>